<reference evidence="2 3" key="1">
    <citation type="journal article" date="2019" name="Int. J. Syst. Evol. Microbiol.">
        <title>The Global Catalogue of Microorganisms (GCM) 10K type strain sequencing project: providing services to taxonomists for standard genome sequencing and annotation.</title>
        <authorList>
            <consortium name="The Broad Institute Genomics Platform"/>
            <consortium name="The Broad Institute Genome Sequencing Center for Infectious Disease"/>
            <person name="Wu L."/>
            <person name="Ma J."/>
        </authorList>
    </citation>
    <scope>NUCLEOTIDE SEQUENCE [LARGE SCALE GENOMIC DNA]</scope>
    <source>
        <strain evidence="2 3">JCM 3146</strain>
    </source>
</reference>
<organism evidence="2 3">
    <name type="scientific">Actinoallomurus spadix</name>
    <dbReference type="NCBI Taxonomy" id="79912"/>
    <lineage>
        <taxon>Bacteria</taxon>
        <taxon>Bacillati</taxon>
        <taxon>Actinomycetota</taxon>
        <taxon>Actinomycetes</taxon>
        <taxon>Streptosporangiales</taxon>
        <taxon>Thermomonosporaceae</taxon>
        <taxon>Actinoallomurus</taxon>
    </lineage>
</organism>
<keyword evidence="3" id="KW-1185">Reference proteome</keyword>
<accession>A0ABN0WVK4</accession>
<proteinExistence type="predicted"/>
<evidence type="ECO:0000313" key="3">
    <source>
        <dbReference type="Proteomes" id="UP001501822"/>
    </source>
</evidence>
<dbReference type="EMBL" id="BAAABM010000037">
    <property type="protein sequence ID" value="GAA0347887.1"/>
    <property type="molecule type" value="Genomic_DNA"/>
</dbReference>
<feature type="compositionally biased region" description="Basic and acidic residues" evidence="1">
    <location>
        <begin position="48"/>
        <end position="70"/>
    </location>
</feature>
<dbReference type="RefSeq" id="WP_252801325.1">
    <property type="nucleotide sequence ID" value="NZ_BAAABM010000037.1"/>
</dbReference>
<evidence type="ECO:0000313" key="2">
    <source>
        <dbReference type="EMBL" id="GAA0347887.1"/>
    </source>
</evidence>
<protein>
    <recommendedName>
        <fullName evidence="4">Head-to-tail connector protein</fullName>
    </recommendedName>
</protein>
<feature type="region of interest" description="Disordered" evidence="1">
    <location>
        <begin position="25"/>
        <end position="70"/>
    </location>
</feature>
<feature type="region of interest" description="Disordered" evidence="1">
    <location>
        <begin position="1"/>
        <end position="20"/>
    </location>
</feature>
<name>A0ABN0WVK4_9ACTN</name>
<dbReference type="Proteomes" id="UP001501822">
    <property type="component" value="Unassembled WGS sequence"/>
</dbReference>
<evidence type="ECO:0008006" key="4">
    <source>
        <dbReference type="Google" id="ProtNLM"/>
    </source>
</evidence>
<evidence type="ECO:0000256" key="1">
    <source>
        <dbReference type="SAM" id="MobiDB-lite"/>
    </source>
</evidence>
<comment type="caution">
    <text evidence="2">The sequence shown here is derived from an EMBL/GenBank/DDBJ whole genome shotgun (WGS) entry which is preliminary data.</text>
</comment>
<gene>
    <name evidence="2" type="ORF">GCM10010151_42000</name>
</gene>
<sequence length="70" mass="7691">MNTVKIVHPEAGEADVPASAVPHWRAAGWVSADEARADQDQAEPDPDDGPRKKEDKPSGRSRRRSNEESE</sequence>